<evidence type="ECO:0008006" key="4">
    <source>
        <dbReference type="Google" id="ProtNLM"/>
    </source>
</evidence>
<accession>A0A2C7AEW7</accession>
<organism evidence="2 3">
    <name type="scientific">Teichococcus rhizosphaerae</name>
    <dbReference type="NCBI Taxonomy" id="1335062"/>
    <lineage>
        <taxon>Bacteria</taxon>
        <taxon>Pseudomonadati</taxon>
        <taxon>Pseudomonadota</taxon>
        <taxon>Alphaproteobacteria</taxon>
        <taxon>Acetobacterales</taxon>
        <taxon>Roseomonadaceae</taxon>
        <taxon>Roseomonas</taxon>
    </lineage>
</organism>
<comment type="caution">
    <text evidence="2">The sequence shown here is derived from an EMBL/GenBank/DDBJ whole genome shotgun (WGS) entry which is preliminary data.</text>
</comment>
<dbReference type="Gene3D" id="2.160.20.160">
    <property type="match status" value="1"/>
</dbReference>
<name>A0A2C7AEW7_9PROT</name>
<keyword evidence="3" id="KW-1185">Reference proteome</keyword>
<gene>
    <name evidence="2" type="ORF">CR162_07120</name>
</gene>
<dbReference type="OrthoDB" id="7273461at2"/>
<dbReference type="InterPro" id="IPR011049">
    <property type="entry name" value="Serralysin-like_metalloprot_C"/>
</dbReference>
<sequence>MGFAKYLTSDWLHYTRPVVNWINDKLFYGTRGDDTISREDGGLFVFGLGGDDEITVDNRAGPDEEGNTVAGGTGDDTISASGSGNRLLGETGDDTLSTFGSGNTALGGTGNDTISLSGQNANGNAAYGGSGDDTLSAFGYDNILNGGTGADVLSSRSFSVGQGIQVSDGTVMTGGANTDRFVLNNTSSLSVQDDDGNDVVSAGDTFRGVIDVITDYRSGEVIQTGATTRESGPVALDELMTIPSGNLGAVLGAGEYALFRGELTEAGVFSVAGAGPDLLMIYEAAGAPDSTASGAVVLRDYASDDVLIA</sequence>
<dbReference type="AlphaFoldDB" id="A0A2C7AEW7"/>
<reference evidence="2 3" key="1">
    <citation type="submission" date="2017-10" db="EMBL/GenBank/DDBJ databases">
        <authorList>
            <person name="Banno H."/>
            <person name="Chua N.-H."/>
        </authorList>
    </citation>
    <scope>NUCLEOTIDE SEQUENCE [LARGE SCALE GENOMIC DNA]</scope>
    <source>
        <strain evidence="2 3">YW11</strain>
    </source>
</reference>
<dbReference type="Pfam" id="PF00353">
    <property type="entry name" value="HemolysinCabind"/>
    <property type="match status" value="3"/>
</dbReference>
<evidence type="ECO:0000313" key="2">
    <source>
        <dbReference type="EMBL" id="PHK95614.1"/>
    </source>
</evidence>
<dbReference type="InterPro" id="IPR001343">
    <property type="entry name" value="Hemolysn_Ca-bd"/>
</dbReference>
<dbReference type="Proteomes" id="UP000223527">
    <property type="component" value="Unassembled WGS sequence"/>
</dbReference>
<protein>
    <recommendedName>
        <fullName evidence="4">Calcium-binding protein</fullName>
    </recommendedName>
</protein>
<dbReference type="PRINTS" id="PR00313">
    <property type="entry name" value="CABNDNGRPT"/>
</dbReference>
<feature type="region of interest" description="Disordered" evidence="1">
    <location>
        <begin position="58"/>
        <end position="100"/>
    </location>
</feature>
<evidence type="ECO:0000256" key="1">
    <source>
        <dbReference type="SAM" id="MobiDB-lite"/>
    </source>
</evidence>
<dbReference type="EMBL" id="PDNU01000008">
    <property type="protein sequence ID" value="PHK95614.1"/>
    <property type="molecule type" value="Genomic_DNA"/>
</dbReference>
<evidence type="ECO:0000313" key="3">
    <source>
        <dbReference type="Proteomes" id="UP000223527"/>
    </source>
</evidence>
<dbReference type="SUPFAM" id="SSF51120">
    <property type="entry name" value="beta-Roll"/>
    <property type="match status" value="1"/>
</dbReference>
<dbReference type="GO" id="GO:0005509">
    <property type="term" value="F:calcium ion binding"/>
    <property type="evidence" value="ECO:0007669"/>
    <property type="project" value="InterPro"/>
</dbReference>
<dbReference type="RefSeq" id="WP_099094845.1">
    <property type="nucleotide sequence ID" value="NZ_PDNU01000008.1"/>
</dbReference>
<proteinExistence type="predicted"/>